<dbReference type="PROSITE" id="PS00626">
    <property type="entry name" value="RCC1_2"/>
    <property type="match status" value="2"/>
</dbReference>
<dbReference type="InterPro" id="IPR009091">
    <property type="entry name" value="RCC1/BLIP-II"/>
</dbReference>
<feature type="repeat" description="RCC1" evidence="4">
    <location>
        <begin position="146"/>
        <end position="200"/>
    </location>
</feature>
<keyword evidence="5" id="KW-1133">Transmembrane helix</keyword>
<dbReference type="InterPro" id="IPR035983">
    <property type="entry name" value="Hect_E3_ubiquitin_ligase"/>
</dbReference>
<name>B4NFH2_DROWI</name>
<dbReference type="PRINTS" id="PR00633">
    <property type="entry name" value="RCCNDNSATION"/>
</dbReference>
<dbReference type="InterPro" id="IPR000569">
    <property type="entry name" value="HECT_dom"/>
</dbReference>
<dbReference type="SUPFAM" id="SSF50985">
    <property type="entry name" value="RCC1/BLIP-II"/>
    <property type="match status" value="1"/>
</dbReference>
<comment type="caution">
    <text evidence="3">Lacks conserved residue(s) required for the propagation of feature annotation.</text>
</comment>
<dbReference type="STRING" id="7260.B4NFH2"/>
<feature type="repeat" description="RCC1" evidence="4">
    <location>
        <begin position="201"/>
        <end position="252"/>
    </location>
</feature>
<organism evidence="7 8">
    <name type="scientific">Drosophila willistoni</name>
    <name type="common">Fruit fly</name>
    <dbReference type="NCBI Taxonomy" id="7260"/>
    <lineage>
        <taxon>Eukaryota</taxon>
        <taxon>Metazoa</taxon>
        <taxon>Ecdysozoa</taxon>
        <taxon>Arthropoda</taxon>
        <taxon>Hexapoda</taxon>
        <taxon>Insecta</taxon>
        <taxon>Pterygota</taxon>
        <taxon>Neoptera</taxon>
        <taxon>Endopterygota</taxon>
        <taxon>Diptera</taxon>
        <taxon>Brachycera</taxon>
        <taxon>Muscomorpha</taxon>
        <taxon>Ephydroidea</taxon>
        <taxon>Drosophilidae</taxon>
        <taxon>Drosophila</taxon>
        <taxon>Sophophora</taxon>
    </lineage>
</organism>
<keyword evidence="8" id="KW-1185">Reference proteome</keyword>
<dbReference type="OrthoDB" id="5981550at2759"/>
<dbReference type="Gene3D" id="3.30.2160.10">
    <property type="entry name" value="Hect, E3 ligase catalytic domain"/>
    <property type="match status" value="1"/>
</dbReference>
<evidence type="ECO:0000313" key="8">
    <source>
        <dbReference type="Proteomes" id="UP000007798"/>
    </source>
</evidence>
<dbReference type="Gene3D" id="3.90.1750.10">
    <property type="entry name" value="Hect, E3 ligase catalytic domains"/>
    <property type="match status" value="1"/>
</dbReference>
<evidence type="ECO:0000256" key="5">
    <source>
        <dbReference type="SAM" id="Phobius"/>
    </source>
</evidence>
<dbReference type="PANTHER" id="PTHR45622">
    <property type="entry name" value="UBIQUITIN-PROTEIN LIGASE E3A-RELATED"/>
    <property type="match status" value="1"/>
</dbReference>
<dbReference type="InterPro" id="IPR058923">
    <property type="entry name" value="RCC1-like_dom"/>
</dbReference>
<dbReference type="InterPro" id="IPR051709">
    <property type="entry name" value="Ub-ligase/GTPase-reg"/>
</dbReference>
<dbReference type="Pfam" id="PF00632">
    <property type="entry name" value="HECT"/>
    <property type="match status" value="1"/>
</dbReference>
<dbReference type="GO" id="GO:0004842">
    <property type="term" value="F:ubiquitin-protein transferase activity"/>
    <property type="evidence" value="ECO:0007669"/>
    <property type="project" value="InterPro"/>
</dbReference>
<dbReference type="HOGENOM" id="CLU_264864_0_0_1"/>
<dbReference type="eggNOG" id="KOG0941">
    <property type="taxonomic scope" value="Eukaryota"/>
</dbReference>
<dbReference type="EMBL" id="CH964251">
    <property type="protein sequence ID" value="EDW83039.2"/>
    <property type="molecule type" value="Genomic_DNA"/>
</dbReference>
<evidence type="ECO:0000256" key="3">
    <source>
        <dbReference type="PROSITE-ProRule" id="PRU00104"/>
    </source>
</evidence>
<gene>
    <name evidence="7" type="primary">Dwil\GK22640</name>
    <name evidence="7" type="ORF">Dwil_GK22640</name>
</gene>
<sequence>MNCAIKDEIFDGMTHVPDAPWKGVEQLRDIAFGDRYTLFLTAKGKVYECETHGQVHNTRKRSRLSPFRLVAGLQDIEVSAIACGSSHSLVLTKSGVVMSWGVNDCGQLGQTTNSRVPTMVKVPDKKPLFVQIACGNEHSLALTNDGTIYSWGSNRYGQLGMSEPENMSNCHFPMHLTSIHGIPIATIACGGNHCFLISKSSAVYGWGRNNRGQLGLNDLSDRPYPTELTTLRPCGVRYVACGDEFSVFLTHKGALFTCGDGTHGQLGHGNLSNALAPFKVMKLRDKPVTQVACAKHYTLAFVPSIGQLYGFGQLGKIYTLPGKINGPWISPTLTANSAFNDAVIVNQIFSGGLKSVVTTTLLVDNVPPFDMRHPLNQESQIFTLSEQMDNSVLVDEEPVFVWCMHCSCLNGSFLLANDQHLNCSIENFGVDIRAAQKAFRNIRDVVSPLHKEMIWIVFTLQLIPSLKCTPADVESLRVYLILPLYHEFANSKLYSRLHAPFAQAIFRLSDEHRNIVMKCREHIVKDSLNELQKLSNVRPEDLKKPLIIKFIGEDAEDVGGVRQEFFNLLLKKIFDPDYGMFKVLEESRLLWFADSTFENKNQFYLLGLAFGLAVYNLTVINLPLPLALYKKLLGKKVDLSDLHELLPSEAKSLKAILDYTGDDFKETFDLTFELSKDVFGQSITKPLIPNGHEIAKCNVQHF</sequence>
<dbReference type="Pfam" id="PF25390">
    <property type="entry name" value="WD40_RLD"/>
    <property type="match status" value="1"/>
</dbReference>
<evidence type="ECO:0000256" key="2">
    <source>
        <dbReference type="ARBA" id="ARBA00022786"/>
    </source>
</evidence>
<dbReference type="InParanoid" id="B4NFH2"/>
<evidence type="ECO:0000256" key="1">
    <source>
        <dbReference type="ARBA" id="ARBA00022737"/>
    </source>
</evidence>
<evidence type="ECO:0000256" key="4">
    <source>
        <dbReference type="PROSITE-ProRule" id="PRU00235"/>
    </source>
</evidence>
<keyword evidence="2 3" id="KW-0833">Ubl conjugation pathway</keyword>
<feature type="domain" description="HECT" evidence="6">
    <location>
        <begin position="538"/>
        <end position="694"/>
    </location>
</feature>
<dbReference type="Gene3D" id="2.130.10.30">
    <property type="entry name" value="Regulator of chromosome condensation 1/beta-lactamase-inhibitor protein II"/>
    <property type="match status" value="2"/>
</dbReference>
<evidence type="ECO:0000313" key="7">
    <source>
        <dbReference type="EMBL" id="EDW83039.2"/>
    </source>
</evidence>
<keyword evidence="5" id="KW-0472">Membrane</keyword>
<dbReference type="AlphaFoldDB" id="B4NFH2"/>
<feature type="repeat" description="RCC1" evidence="4">
    <location>
        <begin position="253"/>
        <end position="304"/>
    </location>
</feature>
<dbReference type="PROSITE" id="PS50237">
    <property type="entry name" value="HECT"/>
    <property type="match status" value="1"/>
</dbReference>
<reference evidence="7 8" key="1">
    <citation type="journal article" date="2007" name="Nature">
        <title>Evolution of genes and genomes on the Drosophila phylogeny.</title>
        <authorList>
            <consortium name="Drosophila 12 Genomes Consortium"/>
            <person name="Clark A.G."/>
            <person name="Eisen M.B."/>
            <person name="Smith D.R."/>
            <person name="Bergman C.M."/>
            <person name="Oliver B."/>
            <person name="Markow T.A."/>
            <person name="Kaufman T.C."/>
            <person name="Kellis M."/>
            <person name="Gelbart W."/>
            <person name="Iyer V.N."/>
            <person name="Pollard D.A."/>
            <person name="Sackton T.B."/>
            <person name="Larracuente A.M."/>
            <person name="Singh N.D."/>
            <person name="Abad J.P."/>
            <person name="Abt D.N."/>
            <person name="Adryan B."/>
            <person name="Aguade M."/>
            <person name="Akashi H."/>
            <person name="Anderson W.W."/>
            <person name="Aquadro C.F."/>
            <person name="Ardell D.H."/>
            <person name="Arguello R."/>
            <person name="Artieri C.G."/>
            <person name="Barbash D.A."/>
            <person name="Barker D."/>
            <person name="Barsanti P."/>
            <person name="Batterham P."/>
            <person name="Batzoglou S."/>
            <person name="Begun D."/>
            <person name="Bhutkar A."/>
            <person name="Blanco E."/>
            <person name="Bosak S.A."/>
            <person name="Bradley R.K."/>
            <person name="Brand A.D."/>
            <person name="Brent M.R."/>
            <person name="Brooks A.N."/>
            <person name="Brown R.H."/>
            <person name="Butlin R.K."/>
            <person name="Caggese C."/>
            <person name="Calvi B.R."/>
            <person name="Bernardo de Carvalho A."/>
            <person name="Caspi A."/>
            <person name="Castrezana S."/>
            <person name="Celniker S.E."/>
            <person name="Chang J.L."/>
            <person name="Chapple C."/>
            <person name="Chatterji S."/>
            <person name="Chinwalla A."/>
            <person name="Civetta A."/>
            <person name="Clifton S.W."/>
            <person name="Comeron J.M."/>
            <person name="Costello J.C."/>
            <person name="Coyne J.A."/>
            <person name="Daub J."/>
            <person name="David R.G."/>
            <person name="Delcher A.L."/>
            <person name="Delehaunty K."/>
            <person name="Do C.B."/>
            <person name="Ebling H."/>
            <person name="Edwards K."/>
            <person name="Eickbush T."/>
            <person name="Evans J.D."/>
            <person name="Filipski A."/>
            <person name="Findeiss S."/>
            <person name="Freyhult E."/>
            <person name="Fulton L."/>
            <person name="Fulton R."/>
            <person name="Garcia A.C."/>
            <person name="Gardiner A."/>
            <person name="Garfield D.A."/>
            <person name="Garvin B.E."/>
            <person name="Gibson G."/>
            <person name="Gilbert D."/>
            <person name="Gnerre S."/>
            <person name="Godfrey J."/>
            <person name="Good R."/>
            <person name="Gotea V."/>
            <person name="Gravely B."/>
            <person name="Greenberg A.J."/>
            <person name="Griffiths-Jones S."/>
            <person name="Gross S."/>
            <person name="Guigo R."/>
            <person name="Gustafson E.A."/>
            <person name="Haerty W."/>
            <person name="Hahn M.W."/>
            <person name="Halligan D.L."/>
            <person name="Halpern A.L."/>
            <person name="Halter G.M."/>
            <person name="Han M.V."/>
            <person name="Heger A."/>
            <person name="Hillier L."/>
            <person name="Hinrichs A.S."/>
            <person name="Holmes I."/>
            <person name="Hoskins R.A."/>
            <person name="Hubisz M.J."/>
            <person name="Hultmark D."/>
            <person name="Huntley M.A."/>
            <person name="Jaffe D.B."/>
            <person name="Jagadeeshan S."/>
            <person name="Jeck W.R."/>
            <person name="Johnson J."/>
            <person name="Jones C.D."/>
            <person name="Jordan W.C."/>
            <person name="Karpen G.H."/>
            <person name="Kataoka E."/>
            <person name="Keightley P.D."/>
            <person name="Kheradpour P."/>
            <person name="Kirkness E.F."/>
            <person name="Koerich L.B."/>
            <person name="Kristiansen K."/>
            <person name="Kudrna D."/>
            <person name="Kulathinal R.J."/>
            <person name="Kumar S."/>
            <person name="Kwok R."/>
            <person name="Lander E."/>
            <person name="Langley C.H."/>
            <person name="Lapoint R."/>
            <person name="Lazzaro B.P."/>
            <person name="Lee S.J."/>
            <person name="Levesque L."/>
            <person name="Li R."/>
            <person name="Lin C.F."/>
            <person name="Lin M.F."/>
            <person name="Lindblad-Toh K."/>
            <person name="Llopart A."/>
            <person name="Long M."/>
            <person name="Low L."/>
            <person name="Lozovsky E."/>
            <person name="Lu J."/>
            <person name="Luo M."/>
            <person name="Machado C.A."/>
            <person name="Makalowski W."/>
            <person name="Marzo M."/>
            <person name="Matsuda M."/>
            <person name="Matzkin L."/>
            <person name="McAllister B."/>
            <person name="McBride C.S."/>
            <person name="McKernan B."/>
            <person name="McKernan K."/>
            <person name="Mendez-Lago M."/>
            <person name="Minx P."/>
            <person name="Mollenhauer M.U."/>
            <person name="Montooth K."/>
            <person name="Mount S.M."/>
            <person name="Mu X."/>
            <person name="Myers E."/>
            <person name="Negre B."/>
            <person name="Newfeld S."/>
            <person name="Nielsen R."/>
            <person name="Noor M.A."/>
            <person name="O'Grady P."/>
            <person name="Pachter L."/>
            <person name="Papaceit M."/>
            <person name="Parisi M.J."/>
            <person name="Parisi M."/>
            <person name="Parts L."/>
            <person name="Pedersen J.S."/>
            <person name="Pesole G."/>
            <person name="Phillippy A.M."/>
            <person name="Ponting C.P."/>
            <person name="Pop M."/>
            <person name="Porcelli D."/>
            <person name="Powell J.R."/>
            <person name="Prohaska S."/>
            <person name="Pruitt K."/>
            <person name="Puig M."/>
            <person name="Quesneville H."/>
            <person name="Ram K.R."/>
            <person name="Rand D."/>
            <person name="Rasmussen M.D."/>
            <person name="Reed L.K."/>
            <person name="Reenan R."/>
            <person name="Reily A."/>
            <person name="Remington K.A."/>
            <person name="Rieger T.T."/>
            <person name="Ritchie M.G."/>
            <person name="Robin C."/>
            <person name="Rogers Y.H."/>
            <person name="Rohde C."/>
            <person name="Rozas J."/>
            <person name="Rubenfield M.J."/>
            <person name="Ruiz A."/>
            <person name="Russo S."/>
            <person name="Salzberg S.L."/>
            <person name="Sanchez-Gracia A."/>
            <person name="Saranga D.J."/>
            <person name="Sato H."/>
            <person name="Schaeffer S.W."/>
            <person name="Schatz M.C."/>
            <person name="Schlenke T."/>
            <person name="Schwartz R."/>
            <person name="Segarra C."/>
            <person name="Singh R.S."/>
            <person name="Sirot L."/>
            <person name="Sirota M."/>
            <person name="Sisneros N.B."/>
            <person name="Smith C.D."/>
            <person name="Smith T.F."/>
            <person name="Spieth J."/>
            <person name="Stage D.E."/>
            <person name="Stark A."/>
            <person name="Stephan W."/>
            <person name="Strausberg R.L."/>
            <person name="Strempel S."/>
            <person name="Sturgill D."/>
            <person name="Sutton G."/>
            <person name="Sutton G.G."/>
            <person name="Tao W."/>
            <person name="Teichmann S."/>
            <person name="Tobari Y.N."/>
            <person name="Tomimura Y."/>
            <person name="Tsolas J.M."/>
            <person name="Valente V.L."/>
            <person name="Venter E."/>
            <person name="Venter J.C."/>
            <person name="Vicario S."/>
            <person name="Vieira F.G."/>
            <person name="Vilella A.J."/>
            <person name="Villasante A."/>
            <person name="Walenz B."/>
            <person name="Wang J."/>
            <person name="Wasserman M."/>
            <person name="Watts T."/>
            <person name="Wilson D."/>
            <person name="Wilson R.K."/>
            <person name="Wing R.A."/>
            <person name="Wolfner M.F."/>
            <person name="Wong A."/>
            <person name="Wong G.K."/>
            <person name="Wu C.I."/>
            <person name="Wu G."/>
            <person name="Yamamoto D."/>
            <person name="Yang H.P."/>
            <person name="Yang S.P."/>
            <person name="Yorke J.A."/>
            <person name="Yoshida K."/>
            <person name="Zdobnov E."/>
            <person name="Zhang P."/>
            <person name="Zhang Y."/>
            <person name="Zimin A.V."/>
            <person name="Baldwin J."/>
            <person name="Abdouelleil A."/>
            <person name="Abdulkadir J."/>
            <person name="Abebe A."/>
            <person name="Abera B."/>
            <person name="Abreu J."/>
            <person name="Acer S.C."/>
            <person name="Aftuck L."/>
            <person name="Alexander A."/>
            <person name="An P."/>
            <person name="Anderson E."/>
            <person name="Anderson S."/>
            <person name="Arachi H."/>
            <person name="Azer M."/>
            <person name="Bachantsang P."/>
            <person name="Barry A."/>
            <person name="Bayul T."/>
            <person name="Berlin A."/>
            <person name="Bessette D."/>
            <person name="Bloom T."/>
            <person name="Blye J."/>
            <person name="Boguslavskiy L."/>
            <person name="Bonnet C."/>
            <person name="Boukhgalter B."/>
            <person name="Bourzgui I."/>
            <person name="Brown A."/>
            <person name="Cahill P."/>
            <person name="Channer S."/>
            <person name="Cheshatsang Y."/>
            <person name="Chuda L."/>
            <person name="Citroen M."/>
            <person name="Collymore A."/>
            <person name="Cooke P."/>
            <person name="Costello M."/>
            <person name="D'Aco K."/>
            <person name="Daza R."/>
            <person name="De Haan G."/>
            <person name="DeGray S."/>
            <person name="DeMaso C."/>
            <person name="Dhargay N."/>
            <person name="Dooley K."/>
            <person name="Dooley E."/>
            <person name="Doricent M."/>
            <person name="Dorje P."/>
            <person name="Dorjee K."/>
            <person name="Dupes A."/>
            <person name="Elong R."/>
            <person name="Falk J."/>
            <person name="Farina A."/>
            <person name="Faro S."/>
            <person name="Ferguson D."/>
            <person name="Fisher S."/>
            <person name="Foley C.D."/>
            <person name="Franke A."/>
            <person name="Friedrich D."/>
            <person name="Gadbois L."/>
            <person name="Gearin G."/>
            <person name="Gearin C.R."/>
            <person name="Giannoukos G."/>
            <person name="Goode T."/>
            <person name="Graham J."/>
            <person name="Grandbois E."/>
            <person name="Grewal S."/>
            <person name="Gyaltsen K."/>
            <person name="Hafez N."/>
            <person name="Hagos B."/>
            <person name="Hall J."/>
            <person name="Henson C."/>
            <person name="Hollinger A."/>
            <person name="Honan T."/>
            <person name="Huard M.D."/>
            <person name="Hughes L."/>
            <person name="Hurhula B."/>
            <person name="Husby M.E."/>
            <person name="Kamat A."/>
            <person name="Kanga B."/>
            <person name="Kashin S."/>
            <person name="Khazanovich D."/>
            <person name="Kisner P."/>
            <person name="Lance K."/>
            <person name="Lara M."/>
            <person name="Lee W."/>
            <person name="Lennon N."/>
            <person name="Letendre F."/>
            <person name="LeVine R."/>
            <person name="Lipovsky A."/>
            <person name="Liu X."/>
            <person name="Liu J."/>
            <person name="Liu S."/>
            <person name="Lokyitsang T."/>
            <person name="Lokyitsang Y."/>
            <person name="Lubonja R."/>
            <person name="Lui A."/>
            <person name="MacDonald P."/>
            <person name="Magnisalis V."/>
            <person name="Maru K."/>
            <person name="Matthews C."/>
            <person name="McCusker W."/>
            <person name="McDonough S."/>
            <person name="Mehta T."/>
            <person name="Meldrim J."/>
            <person name="Meneus L."/>
            <person name="Mihai O."/>
            <person name="Mihalev A."/>
            <person name="Mihova T."/>
            <person name="Mittelman R."/>
            <person name="Mlenga V."/>
            <person name="Montmayeur A."/>
            <person name="Mulrain L."/>
            <person name="Navidi A."/>
            <person name="Naylor J."/>
            <person name="Negash T."/>
            <person name="Nguyen T."/>
            <person name="Nguyen N."/>
            <person name="Nicol R."/>
            <person name="Norbu C."/>
            <person name="Norbu N."/>
            <person name="Novod N."/>
            <person name="O'Neill B."/>
            <person name="Osman S."/>
            <person name="Markiewicz E."/>
            <person name="Oyono O.L."/>
            <person name="Patti C."/>
            <person name="Phunkhang P."/>
            <person name="Pierre F."/>
            <person name="Priest M."/>
            <person name="Raghuraman S."/>
            <person name="Rege F."/>
            <person name="Reyes R."/>
            <person name="Rise C."/>
            <person name="Rogov P."/>
            <person name="Ross K."/>
            <person name="Ryan E."/>
            <person name="Settipalli S."/>
            <person name="Shea T."/>
            <person name="Sherpa N."/>
            <person name="Shi L."/>
            <person name="Shih D."/>
            <person name="Sparrow T."/>
            <person name="Spaulding J."/>
            <person name="Stalker J."/>
            <person name="Stange-Thomann N."/>
            <person name="Stavropoulos S."/>
            <person name="Stone C."/>
            <person name="Strader C."/>
            <person name="Tesfaye S."/>
            <person name="Thomson T."/>
            <person name="Thoulutsang Y."/>
            <person name="Thoulutsang D."/>
            <person name="Topham K."/>
            <person name="Topping I."/>
            <person name="Tsamla T."/>
            <person name="Vassiliev H."/>
            <person name="Vo A."/>
            <person name="Wangchuk T."/>
            <person name="Wangdi T."/>
            <person name="Weiand M."/>
            <person name="Wilkinson J."/>
            <person name="Wilson A."/>
            <person name="Yadav S."/>
            <person name="Young G."/>
            <person name="Yu Q."/>
            <person name="Zembek L."/>
            <person name="Zhong D."/>
            <person name="Zimmer A."/>
            <person name="Zwirko Z."/>
            <person name="Jaffe D.B."/>
            <person name="Alvarez P."/>
            <person name="Brockman W."/>
            <person name="Butler J."/>
            <person name="Chin C."/>
            <person name="Gnerre S."/>
            <person name="Grabherr M."/>
            <person name="Kleber M."/>
            <person name="Mauceli E."/>
            <person name="MacCallum I."/>
        </authorList>
    </citation>
    <scope>NUCLEOTIDE SEQUENCE [LARGE SCALE GENOMIC DNA]</scope>
    <source>
        <strain evidence="8">Tucson 14030-0811.24</strain>
    </source>
</reference>
<dbReference type="PANTHER" id="PTHR45622:SF76">
    <property type="entry name" value="HECT AND RLD DOMAIN CONTAINING E3 UBIQUITIN LIGASE 4, ISOFORM C"/>
    <property type="match status" value="1"/>
</dbReference>
<evidence type="ECO:0000259" key="6">
    <source>
        <dbReference type="PROSITE" id="PS50237"/>
    </source>
</evidence>
<dbReference type="Proteomes" id="UP000007798">
    <property type="component" value="Unassembled WGS sequence"/>
</dbReference>
<dbReference type="SMR" id="B4NFH2"/>
<keyword evidence="5" id="KW-0812">Transmembrane</keyword>
<dbReference type="GO" id="GO:0005737">
    <property type="term" value="C:cytoplasm"/>
    <property type="evidence" value="ECO:0007669"/>
    <property type="project" value="TreeGrafter"/>
</dbReference>
<feature type="transmembrane region" description="Helical" evidence="5">
    <location>
        <begin position="603"/>
        <end position="629"/>
    </location>
</feature>
<feature type="repeat" description="RCC1" evidence="4">
    <location>
        <begin position="95"/>
        <end position="145"/>
    </location>
</feature>
<dbReference type="GO" id="GO:0009966">
    <property type="term" value="P:regulation of signal transduction"/>
    <property type="evidence" value="ECO:0007669"/>
    <property type="project" value="UniProtKB-ARBA"/>
</dbReference>
<dbReference type="SUPFAM" id="SSF56204">
    <property type="entry name" value="Hect, E3 ligase catalytic domain"/>
    <property type="match status" value="1"/>
</dbReference>
<keyword evidence="1" id="KW-0677">Repeat</keyword>
<dbReference type="InterPro" id="IPR000408">
    <property type="entry name" value="Reg_chr_condens"/>
</dbReference>
<protein>
    <recommendedName>
        <fullName evidence="6">HECT domain-containing protein</fullName>
    </recommendedName>
</protein>
<accession>B4NFH2</accession>
<dbReference type="PROSITE" id="PS50012">
    <property type="entry name" value="RCC1_3"/>
    <property type="match status" value="4"/>
</dbReference>
<dbReference type="SMART" id="SM00119">
    <property type="entry name" value="HECTc"/>
    <property type="match status" value="1"/>
</dbReference>
<proteinExistence type="predicted"/>